<feature type="region of interest" description="Disordered" evidence="1">
    <location>
        <begin position="78"/>
        <end position="97"/>
    </location>
</feature>
<feature type="region of interest" description="Disordered" evidence="1">
    <location>
        <begin position="159"/>
        <end position="194"/>
    </location>
</feature>
<sequence>MFLAMSKARADLVSLVHAQQYQKQQGNSTDILTRSCKSGTHDPQGSALPIDRQQHFRVTRFYSTTVDPDTSPVNRFSLTPGDRQHSPFVDQHPSPDIDRHSISDIDRYCAARHGCAPLILVRGNNGDLHDQEGHLRNAADPASLERMIRKEACSLSADNNTSVSLDSAQPPSTQTPVPSTDSRSPLATDNTHLP</sequence>
<evidence type="ECO:0000313" key="2">
    <source>
        <dbReference type="EMBL" id="KAF2603802.1"/>
    </source>
</evidence>
<gene>
    <name evidence="2" type="ORF">F2Q70_00027075</name>
</gene>
<dbReference type="AlphaFoldDB" id="A0A8S9LC43"/>
<comment type="caution">
    <text evidence="2">The sequence shown here is derived from an EMBL/GenBank/DDBJ whole genome shotgun (WGS) entry which is preliminary data.</text>
</comment>
<proteinExistence type="predicted"/>
<reference evidence="2" key="1">
    <citation type="submission" date="2019-12" db="EMBL/GenBank/DDBJ databases">
        <title>Genome sequencing and annotation of Brassica cretica.</title>
        <authorList>
            <person name="Studholme D.J."/>
            <person name="Sarris P.F."/>
        </authorList>
    </citation>
    <scope>NUCLEOTIDE SEQUENCE</scope>
    <source>
        <strain evidence="2">PFS-102/07</strain>
        <tissue evidence="2">Leaf</tissue>
    </source>
</reference>
<accession>A0A8S9LC43</accession>
<feature type="compositionally biased region" description="Polar residues" evidence="1">
    <location>
        <begin position="183"/>
        <end position="194"/>
    </location>
</feature>
<feature type="compositionally biased region" description="Low complexity" evidence="1">
    <location>
        <begin position="167"/>
        <end position="182"/>
    </location>
</feature>
<dbReference type="EMBL" id="QGKY02000094">
    <property type="protein sequence ID" value="KAF2603802.1"/>
    <property type="molecule type" value="Genomic_DNA"/>
</dbReference>
<organism evidence="2">
    <name type="scientific">Brassica cretica</name>
    <name type="common">Mustard</name>
    <dbReference type="NCBI Taxonomy" id="69181"/>
    <lineage>
        <taxon>Eukaryota</taxon>
        <taxon>Viridiplantae</taxon>
        <taxon>Streptophyta</taxon>
        <taxon>Embryophyta</taxon>
        <taxon>Tracheophyta</taxon>
        <taxon>Spermatophyta</taxon>
        <taxon>Magnoliopsida</taxon>
        <taxon>eudicotyledons</taxon>
        <taxon>Gunneridae</taxon>
        <taxon>Pentapetalae</taxon>
        <taxon>rosids</taxon>
        <taxon>malvids</taxon>
        <taxon>Brassicales</taxon>
        <taxon>Brassicaceae</taxon>
        <taxon>Brassiceae</taxon>
        <taxon>Brassica</taxon>
    </lineage>
</organism>
<evidence type="ECO:0000256" key="1">
    <source>
        <dbReference type="SAM" id="MobiDB-lite"/>
    </source>
</evidence>
<protein>
    <submittedName>
        <fullName evidence="2">Uncharacterized protein</fullName>
    </submittedName>
</protein>
<name>A0A8S9LC43_BRACR</name>